<dbReference type="Pfam" id="PF13975">
    <property type="entry name" value="gag-asp_proteas"/>
    <property type="match status" value="1"/>
</dbReference>
<evidence type="ECO:0000313" key="2">
    <source>
        <dbReference type="EMBL" id="NBG95429.1"/>
    </source>
</evidence>
<keyword evidence="2" id="KW-0645">Protease</keyword>
<gene>
    <name evidence="2" type="ORF">GTQ45_06750</name>
</gene>
<feature type="transmembrane region" description="Helical" evidence="1">
    <location>
        <begin position="64"/>
        <end position="85"/>
    </location>
</feature>
<reference evidence="2 3" key="1">
    <citation type="journal article" date="2016" name="Int. J. Syst. Evol. Microbiol.">
        <title>Pyruvatibacter mobilis gen. nov., sp. nov., a marine bacterium from the culture broth of Picochlorum sp. 122.</title>
        <authorList>
            <person name="Wang G."/>
            <person name="Tang M."/>
            <person name="Wu H."/>
            <person name="Dai S."/>
            <person name="Li T."/>
            <person name="Chen C."/>
            <person name="He H."/>
            <person name="Fan J."/>
            <person name="Xiang W."/>
            <person name="Li X."/>
        </authorList>
    </citation>
    <scope>NUCLEOTIDE SEQUENCE [LARGE SCALE GENOMIC DNA]</scope>
    <source>
        <strain evidence="2 3">GYP-11</strain>
    </source>
</reference>
<accession>A0A845QAM8</accession>
<dbReference type="Gene3D" id="2.40.70.10">
    <property type="entry name" value="Acid Proteases"/>
    <property type="match status" value="1"/>
</dbReference>
<proteinExistence type="predicted"/>
<dbReference type="InterPro" id="IPR034122">
    <property type="entry name" value="Retropepsin-like_bacterial"/>
</dbReference>
<keyword evidence="3" id="KW-1185">Reference proteome</keyword>
<dbReference type="EMBL" id="WXYQ01000005">
    <property type="protein sequence ID" value="NBG95429.1"/>
    <property type="molecule type" value="Genomic_DNA"/>
</dbReference>
<dbReference type="Proteomes" id="UP000470384">
    <property type="component" value="Unassembled WGS sequence"/>
</dbReference>
<dbReference type="InterPro" id="IPR011969">
    <property type="entry name" value="Clan_AA_Asp_peptidase_C"/>
</dbReference>
<dbReference type="InterPro" id="IPR021109">
    <property type="entry name" value="Peptidase_aspartic_dom_sf"/>
</dbReference>
<protein>
    <submittedName>
        <fullName evidence="2">TIGR02281 family clan AA aspartic protease</fullName>
        <ecNumber evidence="2">3.4.23.-</ecNumber>
    </submittedName>
</protein>
<dbReference type="GeneID" id="300655107"/>
<dbReference type="EC" id="3.4.23.-" evidence="2"/>
<keyword evidence="1" id="KW-0812">Transmembrane</keyword>
<dbReference type="GO" id="GO:0008233">
    <property type="term" value="F:peptidase activity"/>
    <property type="evidence" value="ECO:0007669"/>
    <property type="project" value="UniProtKB-KW"/>
</dbReference>
<dbReference type="NCBIfam" id="TIGR02281">
    <property type="entry name" value="clan_AA_DTGA"/>
    <property type="match status" value="1"/>
</dbReference>
<dbReference type="RefSeq" id="WP_160587415.1">
    <property type="nucleotide sequence ID" value="NZ_BMHN01000001.1"/>
</dbReference>
<keyword evidence="2" id="KW-0378">Hydrolase</keyword>
<dbReference type="SUPFAM" id="SSF50630">
    <property type="entry name" value="Acid proteases"/>
    <property type="match status" value="1"/>
</dbReference>
<organism evidence="2 3">
    <name type="scientific">Pyruvatibacter mobilis</name>
    <dbReference type="NCBI Taxonomy" id="1712261"/>
    <lineage>
        <taxon>Bacteria</taxon>
        <taxon>Pseudomonadati</taxon>
        <taxon>Pseudomonadota</taxon>
        <taxon>Alphaproteobacteria</taxon>
        <taxon>Hyphomicrobiales</taxon>
        <taxon>Parvibaculaceae</taxon>
        <taxon>Pyruvatibacter</taxon>
    </lineage>
</organism>
<evidence type="ECO:0000256" key="1">
    <source>
        <dbReference type="SAM" id="Phobius"/>
    </source>
</evidence>
<keyword evidence="1" id="KW-0472">Membrane</keyword>
<feature type="transmembrane region" description="Helical" evidence="1">
    <location>
        <begin position="6"/>
        <end position="28"/>
    </location>
</feature>
<dbReference type="CDD" id="cd05483">
    <property type="entry name" value="retropepsin_like_bacteria"/>
    <property type="match status" value="1"/>
</dbReference>
<keyword evidence="1" id="KW-1133">Transmembrane helix</keyword>
<comment type="caution">
    <text evidence="2">The sequence shown here is derived from an EMBL/GenBank/DDBJ whole genome shotgun (WGS) entry which is preliminary data.</text>
</comment>
<dbReference type="OrthoDB" id="7595324at2"/>
<sequence>MYRNTWTWIGLAGLAISALVLFLASAYPDTLANEDAQMRLTYLVLLLVLVGSSVIVGWRQRAGLALKQALVWIAIGIVLVAAYSFRDEFRMLGHRLLGEVVPSAPLSYTPGQVALRASADGHFHVQALINGTNVRLLVDTGASGVALTASDARRLGIDPATLRFDRIYNTANGQVAGARVVLDEVTVGSLTVRDVAASVTQGDGLSQSLLGMSFLRELSAVQFDGDRLILRQ</sequence>
<dbReference type="AlphaFoldDB" id="A0A845QAM8"/>
<dbReference type="GO" id="GO:0006508">
    <property type="term" value="P:proteolysis"/>
    <property type="evidence" value="ECO:0007669"/>
    <property type="project" value="UniProtKB-KW"/>
</dbReference>
<name>A0A845QAM8_9HYPH</name>
<evidence type="ECO:0000313" key="3">
    <source>
        <dbReference type="Proteomes" id="UP000470384"/>
    </source>
</evidence>
<feature type="transmembrane region" description="Helical" evidence="1">
    <location>
        <begin position="40"/>
        <end position="58"/>
    </location>
</feature>